<feature type="compositionally biased region" description="Basic and acidic residues" evidence="1">
    <location>
        <begin position="28"/>
        <end position="40"/>
    </location>
</feature>
<feature type="compositionally biased region" description="Basic residues" evidence="1">
    <location>
        <begin position="1"/>
        <end position="20"/>
    </location>
</feature>
<protein>
    <submittedName>
        <fullName evidence="2">Uncharacterized protein</fullName>
    </submittedName>
</protein>
<feature type="region of interest" description="Disordered" evidence="1">
    <location>
        <begin position="1"/>
        <end position="64"/>
    </location>
</feature>
<evidence type="ECO:0000256" key="1">
    <source>
        <dbReference type="SAM" id="MobiDB-lite"/>
    </source>
</evidence>
<keyword evidence="3" id="KW-1185">Reference proteome</keyword>
<feature type="compositionally biased region" description="Basic and acidic residues" evidence="1">
    <location>
        <begin position="52"/>
        <end position="64"/>
    </location>
</feature>
<reference evidence="2 3" key="1">
    <citation type="journal article" date="2018" name="Sci. Rep.">
        <title>Genomic signatures of local adaptation to the degree of environmental predictability in rotifers.</title>
        <authorList>
            <person name="Franch-Gras L."/>
            <person name="Hahn C."/>
            <person name="Garcia-Roger E.M."/>
            <person name="Carmona M.J."/>
            <person name="Serra M."/>
            <person name="Gomez A."/>
        </authorList>
    </citation>
    <scope>NUCLEOTIDE SEQUENCE [LARGE SCALE GENOMIC DNA]</scope>
    <source>
        <strain evidence="2">HYR1</strain>
    </source>
</reference>
<proteinExistence type="predicted"/>
<name>A0A3M7SHY8_BRAPC</name>
<evidence type="ECO:0000313" key="2">
    <source>
        <dbReference type="EMBL" id="RNA35361.1"/>
    </source>
</evidence>
<sequence length="64" mass="7409">MLHLKSGHYFRRKKDIKGHKRTENSPNIEKDSKGQTQKDTKGHKRTQNSSSIEKDSKGQTQKDT</sequence>
<dbReference type="EMBL" id="REGN01001334">
    <property type="protein sequence ID" value="RNA35361.1"/>
    <property type="molecule type" value="Genomic_DNA"/>
</dbReference>
<gene>
    <name evidence="2" type="ORF">BpHYR1_031101</name>
</gene>
<dbReference type="Proteomes" id="UP000276133">
    <property type="component" value="Unassembled WGS sequence"/>
</dbReference>
<accession>A0A3M7SHY8</accession>
<dbReference type="AlphaFoldDB" id="A0A3M7SHY8"/>
<comment type="caution">
    <text evidence="2">The sequence shown here is derived from an EMBL/GenBank/DDBJ whole genome shotgun (WGS) entry which is preliminary data.</text>
</comment>
<organism evidence="2 3">
    <name type="scientific">Brachionus plicatilis</name>
    <name type="common">Marine rotifer</name>
    <name type="synonym">Brachionus muelleri</name>
    <dbReference type="NCBI Taxonomy" id="10195"/>
    <lineage>
        <taxon>Eukaryota</taxon>
        <taxon>Metazoa</taxon>
        <taxon>Spiralia</taxon>
        <taxon>Gnathifera</taxon>
        <taxon>Rotifera</taxon>
        <taxon>Eurotatoria</taxon>
        <taxon>Monogononta</taxon>
        <taxon>Pseudotrocha</taxon>
        <taxon>Ploima</taxon>
        <taxon>Brachionidae</taxon>
        <taxon>Brachionus</taxon>
    </lineage>
</organism>
<evidence type="ECO:0000313" key="3">
    <source>
        <dbReference type="Proteomes" id="UP000276133"/>
    </source>
</evidence>